<dbReference type="Pfam" id="PF01872">
    <property type="entry name" value="RibD_C"/>
    <property type="match status" value="1"/>
</dbReference>
<dbReference type="Gene3D" id="3.40.430.10">
    <property type="entry name" value="Dihydrofolate Reductase, subunit A"/>
    <property type="match status" value="1"/>
</dbReference>
<evidence type="ECO:0000313" key="3">
    <source>
        <dbReference type="Proteomes" id="UP001595699"/>
    </source>
</evidence>
<evidence type="ECO:0000313" key="2">
    <source>
        <dbReference type="EMBL" id="MFC3764919.1"/>
    </source>
</evidence>
<dbReference type="RefSeq" id="WP_205119360.1">
    <property type="nucleotide sequence ID" value="NZ_JAFBCM010000001.1"/>
</dbReference>
<name>A0ABV7YLR6_9ACTN</name>
<dbReference type="InterPro" id="IPR024072">
    <property type="entry name" value="DHFR-like_dom_sf"/>
</dbReference>
<dbReference type="Proteomes" id="UP001595699">
    <property type="component" value="Unassembled WGS sequence"/>
</dbReference>
<proteinExistence type="predicted"/>
<dbReference type="EMBL" id="JBHRZH010000036">
    <property type="protein sequence ID" value="MFC3764919.1"/>
    <property type="molecule type" value="Genomic_DNA"/>
</dbReference>
<evidence type="ECO:0000259" key="1">
    <source>
        <dbReference type="Pfam" id="PF01872"/>
    </source>
</evidence>
<gene>
    <name evidence="2" type="ORF">ACFOUW_29055</name>
</gene>
<feature type="domain" description="Bacterial bifunctional deaminase-reductase C-terminal" evidence="1">
    <location>
        <begin position="4"/>
        <end position="172"/>
    </location>
</feature>
<sequence length="186" mass="19529">MGRVRITLSMSLDGYIAGSGVTPETPLGHGGDVIRPGGEPSMGQRVVAESGAAIAGRGVYDLVDGWGASPPYEVPVFVPTHRPRPDRVAGTATFTFVPDVKVALDLAREAAGDKDVYVIGGANVADQLLRLGAIDLIELHLEPVLLGGGVRLFDALGTRIDLERVAVEAGAHSTHLRYDVRKGQTV</sequence>
<comment type="caution">
    <text evidence="2">The sequence shown here is derived from an EMBL/GenBank/DDBJ whole genome shotgun (WGS) entry which is preliminary data.</text>
</comment>
<dbReference type="InterPro" id="IPR050765">
    <property type="entry name" value="Riboflavin_Biosynth_HTPR"/>
</dbReference>
<protein>
    <submittedName>
        <fullName evidence="2">Dihydrofolate reductase family protein</fullName>
    </submittedName>
</protein>
<keyword evidence="3" id="KW-1185">Reference proteome</keyword>
<reference evidence="3" key="1">
    <citation type="journal article" date="2019" name="Int. J. Syst. Evol. Microbiol.">
        <title>The Global Catalogue of Microorganisms (GCM) 10K type strain sequencing project: providing services to taxonomists for standard genome sequencing and annotation.</title>
        <authorList>
            <consortium name="The Broad Institute Genomics Platform"/>
            <consortium name="The Broad Institute Genome Sequencing Center for Infectious Disease"/>
            <person name="Wu L."/>
            <person name="Ma J."/>
        </authorList>
    </citation>
    <scope>NUCLEOTIDE SEQUENCE [LARGE SCALE GENOMIC DNA]</scope>
    <source>
        <strain evidence="3">CGMCC 4.7241</strain>
    </source>
</reference>
<dbReference type="PANTHER" id="PTHR38011">
    <property type="entry name" value="DIHYDROFOLATE REDUCTASE FAMILY PROTEIN (AFU_ORTHOLOGUE AFUA_8G06820)"/>
    <property type="match status" value="1"/>
</dbReference>
<dbReference type="InterPro" id="IPR002734">
    <property type="entry name" value="RibDG_C"/>
</dbReference>
<dbReference type="SUPFAM" id="SSF53597">
    <property type="entry name" value="Dihydrofolate reductase-like"/>
    <property type="match status" value="1"/>
</dbReference>
<organism evidence="2 3">
    <name type="scientific">Tenggerimyces flavus</name>
    <dbReference type="NCBI Taxonomy" id="1708749"/>
    <lineage>
        <taxon>Bacteria</taxon>
        <taxon>Bacillati</taxon>
        <taxon>Actinomycetota</taxon>
        <taxon>Actinomycetes</taxon>
        <taxon>Propionibacteriales</taxon>
        <taxon>Nocardioidaceae</taxon>
        <taxon>Tenggerimyces</taxon>
    </lineage>
</organism>
<accession>A0ABV7YLR6</accession>
<dbReference type="PANTHER" id="PTHR38011:SF12">
    <property type="entry name" value="BIFUNCTIONAL DEAMINASE-REDUCTASE DOMAIN PROTEIN"/>
    <property type="match status" value="1"/>
</dbReference>